<gene>
    <name evidence="1" type="ORF">MicloDRAFT_00028190</name>
</gene>
<proteinExistence type="predicted"/>
<evidence type="ECO:0000313" key="1">
    <source>
        <dbReference type="EMBL" id="EIM26270.1"/>
    </source>
</evidence>
<dbReference type="AlphaFoldDB" id="I4YQM8"/>
<dbReference type="HOGENOM" id="CLU_2618053_0_0_5"/>
<dbReference type="EMBL" id="JH660645">
    <property type="protein sequence ID" value="EIM26270.1"/>
    <property type="molecule type" value="Genomic_DNA"/>
</dbReference>
<dbReference type="RefSeq" id="WP_009492083.1">
    <property type="nucleotide sequence ID" value="NZ_CP141049.1"/>
</dbReference>
<dbReference type="STRING" id="864069.MicloDRAFT_00028190"/>
<reference evidence="1 2" key="1">
    <citation type="submission" date="2012-02" db="EMBL/GenBank/DDBJ databases">
        <title>Improved High-Quality Draft sequence of Microvirga sp. WSM3557.</title>
        <authorList>
            <consortium name="US DOE Joint Genome Institute"/>
            <person name="Lucas S."/>
            <person name="Han J."/>
            <person name="Lapidus A."/>
            <person name="Cheng J.-F."/>
            <person name="Goodwin L."/>
            <person name="Pitluck S."/>
            <person name="Peters L."/>
            <person name="Zhang X."/>
            <person name="Detter J.C."/>
            <person name="Han C."/>
            <person name="Tapia R."/>
            <person name="Land M."/>
            <person name="Hauser L."/>
            <person name="Kyrpides N."/>
            <person name="Ivanova N."/>
            <person name="Pagani I."/>
            <person name="Brau L."/>
            <person name="Yates R."/>
            <person name="O'Hara G."/>
            <person name="Rui T."/>
            <person name="Howieson J."/>
            <person name="Reeve W."/>
            <person name="Woyke T."/>
        </authorList>
    </citation>
    <scope>NUCLEOTIDE SEQUENCE [LARGE SCALE GENOMIC DNA]</scope>
    <source>
        <strain evidence="1 2">WSM3557</strain>
    </source>
</reference>
<keyword evidence="2" id="KW-1185">Reference proteome</keyword>
<accession>I4YQM8</accession>
<protein>
    <submittedName>
        <fullName evidence="1">Uncharacterized protein</fullName>
    </submittedName>
</protein>
<name>I4YQM8_9HYPH</name>
<organism evidence="1 2">
    <name type="scientific">Microvirga lotononidis</name>
    <dbReference type="NCBI Taxonomy" id="864069"/>
    <lineage>
        <taxon>Bacteria</taxon>
        <taxon>Pseudomonadati</taxon>
        <taxon>Pseudomonadota</taxon>
        <taxon>Alphaproteobacteria</taxon>
        <taxon>Hyphomicrobiales</taxon>
        <taxon>Methylobacteriaceae</taxon>
        <taxon>Microvirga</taxon>
    </lineage>
</organism>
<dbReference type="PATRIC" id="fig|864069.3.peg.3050"/>
<evidence type="ECO:0000313" key="2">
    <source>
        <dbReference type="Proteomes" id="UP000003947"/>
    </source>
</evidence>
<sequence length="78" mass="8609" precursor="true">MKRLRPEQKLDHVLADLAQDIVDAGDPELRQAASGRSLRATLTEIRSIVQAAVARCETLPNAVPTQDDTIEDQADDRE</sequence>
<dbReference type="Proteomes" id="UP000003947">
    <property type="component" value="Unassembled WGS sequence"/>
</dbReference>